<dbReference type="InterPro" id="IPR017961">
    <property type="entry name" value="DNA_pol_Y-fam_little_finger"/>
</dbReference>
<evidence type="ECO:0000256" key="1">
    <source>
        <dbReference type="ARBA" id="ARBA00010945"/>
    </source>
</evidence>
<evidence type="ECO:0000256" key="3">
    <source>
        <dbReference type="ARBA" id="ARBA00023199"/>
    </source>
</evidence>
<dbReference type="SUPFAM" id="SSF56672">
    <property type="entry name" value="DNA/RNA polymerases"/>
    <property type="match status" value="1"/>
</dbReference>
<keyword evidence="8" id="KW-1185">Reference proteome</keyword>
<dbReference type="GO" id="GO:0006281">
    <property type="term" value="P:DNA repair"/>
    <property type="evidence" value="ECO:0007669"/>
    <property type="project" value="UniProtKB-KW"/>
</dbReference>
<keyword evidence="3" id="KW-0741">SOS mutagenesis</keyword>
<dbReference type="InterPro" id="IPR050116">
    <property type="entry name" value="DNA_polymerase-Y"/>
</dbReference>
<dbReference type="EMBL" id="JJML01000002">
    <property type="protein sequence ID" value="KGF73849.1"/>
    <property type="molecule type" value="Genomic_DNA"/>
</dbReference>
<dbReference type="InterPro" id="IPR043128">
    <property type="entry name" value="Rev_trsase/Diguanyl_cyclase"/>
</dbReference>
<dbReference type="Pfam" id="PF11799">
    <property type="entry name" value="IMS_C"/>
    <property type="match status" value="1"/>
</dbReference>
<dbReference type="Pfam" id="PF00817">
    <property type="entry name" value="IMS"/>
    <property type="match status" value="1"/>
</dbReference>
<dbReference type="PROSITE" id="PS50173">
    <property type="entry name" value="UMUC"/>
    <property type="match status" value="1"/>
</dbReference>
<dbReference type="Proteomes" id="UP000030170">
    <property type="component" value="Unassembled WGS sequence"/>
</dbReference>
<evidence type="ECO:0000313" key="8">
    <source>
        <dbReference type="Proteomes" id="UP000030170"/>
    </source>
</evidence>
<dbReference type="GO" id="GO:0003887">
    <property type="term" value="F:DNA-directed DNA polymerase activity"/>
    <property type="evidence" value="ECO:0007669"/>
    <property type="project" value="TreeGrafter"/>
</dbReference>
<dbReference type="Gene3D" id="3.30.70.270">
    <property type="match status" value="1"/>
</dbReference>
<evidence type="ECO:0000256" key="5">
    <source>
        <dbReference type="ARBA" id="ARBA00023236"/>
    </source>
</evidence>
<dbReference type="Gene3D" id="3.40.1170.60">
    <property type="match status" value="1"/>
</dbReference>
<keyword evidence="5" id="KW-0742">SOS response</keyword>
<dbReference type="PANTHER" id="PTHR11076:SF34">
    <property type="entry name" value="PROTEIN UMUC"/>
    <property type="match status" value="1"/>
</dbReference>
<dbReference type="Gene3D" id="1.10.150.20">
    <property type="entry name" value="5' to 3' exonuclease, C-terminal subdomain"/>
    <property type="match status" value="1"/>
</dbReference>
<dbReference type="AlphaFoldDB" id="A0A098TNH9"/>
<dbReference type="CDD" id="cd01700">
    <property type="entry name" value="PolY_Pol_V_umuC"/>
    <property type="match status" value="1"/>
</dbReference>
<dbReference type="GO" id="GO:0009432">
    <property type="term" value="P:SOS response"/>
    <property type="evidence" value="ECO:0007669"/>
    <property type="project" value="UniProtKB-KW"/>
</dbReference>
<keyword evidence="4" id="KW-0234">DNA repair</keyword>
<accession>A0A098TNH9</accession>
<dbReference type="GO" id="GO:0003684">
    <property type="term" value="F:damaged DNA binding"/>
    <property type="evidence" value="ECO:0007669"/>
    <property type="project" value="InterPro"/>
</dbReference>
<dbReference type="Pfam" id="PF13438">
    <property type="entry name" value="DUF4113"/>
    <property type="match status" value="1"/>
</dbReference>
<dbReference type="InterPro" id="IPR001126">
    <property type="entry name" value="UmuC"/>
</dbReference>
<sequence length="416" mass="46809">MFALVDCNNFYVSCERVFNPKLWGQPVVVLSNNDGCVVARSPEAKALGIKMGVPVFQIQPLIQKHQIQVFSSNYALYGDMSQRVMMLLEQFAPEMEIYSIDEAFLDLPFRHRDLTAYGQEIRRKILQWTGIPVSVGIGCTKSLAKIANRVAKKSSTANGVFDISSCSDPDEVLAATEVEDIWGIGRRYSKWLRSVGIETAFQLRDSDPALIRQKMGVVGIRLLQELQGESCLPLDLCPMPKQETCVSRSFGRPIETLPELKEAIALYTSKAAEKLRRQQQAATILMVFARTSLFQEHPYSNSTTLTLPVVTNLTPELLGFALQGAEVVYCPGQRYKKAGVMMMGLVPEHQRQMGLFDSLDRERHQKLMQVIDRLNNQMGAGTLQYGAVGLKTAWRLQANRRSPQYTTRWQDLPLIN</sequence>
<reference evidence="7 8" key="1">
    <citation type="journal article" date="2014" name="Mol. Ecol.">
        <title>Evolution of Synechococcus.</title>
        <authorList>
            <person name="Dvorak P."/>
            <person name="Casamatta D."/>
            <person name="Hasler P."/>
            <person name="Poulickova A."/>
            <person name="Ondrej V."/>
            <person name="Sanges R."/>
        </authorList>
    </citation>
    <scope>NUCLEOTIDE SEQUENCE [LARGE SCALE GENOMIC DNA]</scope>
    <source>
        <strain evidence="7 8">CAUP A 1101</strain>
    </source>
</reference>
<dbReference type="InterPro" id="IPR025188">
    <property type="entry name" value="DUF4113"/>
</dbReference>
<dbReference type="RefSeq" id="WP_036530404.1">
    <property type="nucleotide sequence ID" value="NZ_JJML01000002.1"/>
</dbReference>
<evidence type="ECO:0000256" key="2">
    <source>
        <dbReference type="ARBA" id="ARBA00022763"/>
    </source>
</evidence>
<comment type="caution">
    <text evidence="7">The sequence shown here is derived from an EMBL/GenBank/DDBJ whole genome shotgun (WGS) entry which is preliminary data.</text>
</comment>
<dbReference type="OrthoDB" id="9808813at2"/>
<protein>
    <submittedName>
        <fullName evidence="7">SOS mutagenesis and repair protein UmuC</fullName>
    </submittedName>
</protein>
<dbReference type="GO" id="GO:0042276">
    <property type="term" value="P:error-prone translesion synthesis"/>
    <property type="evidence" value="ECO:0007669"/>
    <property type="project" value="TreeGrafter"/>
</dbReference>
<evidence type="ECO:0000313" key="7">
    <source>
        <dbReference type="EMBL" id="KGF73849.1"/>
    </source>
</evidence>
<dbReference type="STRING" id="1497020.DO97_05555"/>
<dbReference type="PANTHER" id="PTHR11076">
    <property type="entry name" value="DNA REPAIR POLYMERASE UMUC / TRANSFERASE FAMILY MEMBER"/>
    <property type="match status" value="1"/>
</dbReference>
<proteinExistence type="inferred from homology"/>
<dbReference type="GO" id="GO:0005829">
    <property type="term" value="C:cytosol"/>
    <property type="evidence" value="ECO:0007669"/>
    <property type="project" value="TreeGrafter"/>
</dbReference>
<dbReference type="NCBIfam" id="NF002955">
    <property type="entry name" value="PRK03609.1"/>
    <property type="match status" value="1"/>
</dbReference>
<feature type="domain" description="UmuC" evidence="6">
    <location>
        <begin position="2"/>
        <end position="185"/>
    </location>
</feature>
<evidence type="ECO:0000259" key="6">
    <source>
        <dbReference type="PROSITE" id="PS50173"/>
    </source>
</evidence>
<name>A0A098TNH9_9CYAN</name>
<evidence type="ECO:0000256" key="4">
    <source>
        <dbReference type="ARBA" id="ARBA00023204"/>
    </source>
</evidence>
<comment type="similarity">
    <text evidence="1">Belongs to the DNA polymerase type-Y family.</text>
</comment>
<gene>
    <name evidence="7" type="ORF">DO97_05555</name>
</gene>
<organism evidence="7 8">
    <name type="scientific">Neosynechococcus sphagnicola sy1</name>
    <dbReference type="NCBI Taxonomy" id="1497020"/>
    <lineage>
        <taxon>Bacteria</taxon>
        <taxon>Bacillati</taxon>
        <taxon>Cyanobacteriota</taxon>
        <taxon>Cyanophyceae</taxon>
        <taxon>Neosynechococcales</taxon>
        <taxon>Neosynechococcaceae</taxon>
        <taxon>Neosynechococcus</taxon>
    </lineage>
</organism>
<dbReference type="InterPro" id="IPR043502">
    <property type="entry name" value="DNA/RNA_pol_sf"/>
</dbReference>
<keyword evidence="2" id="KW-0227">DNA damage</keyword>